<feature type="domain" description="Bacterial transcriptional activator" evidence="4">
    <location>
        <begin position="799"/>
        <end position="939"/>
    </location>
</feature>
<accession>A0A4U1D2V6</accession>
<name>A0A4U1D2V6_9BACI</name>
<reference evidence="5 6" key="1">
    <citation type="journal article" date="2011" name="J. Microbiol.">
        <title>Bacillus kyonggiensis sp. nov., isolated from soil of a lettuce field.</title>
        <authorList>
            <person name="Dong K."/>
            <person name="Lee S."/>
        </authorList>
    </citation>
    <scope>NUCLEOTIDE SEQUENCE [LARGE SCALE GENOMIC DNA]</scope>
    <source>
        <strain evidence="5 6">NB22</strain>
    </source>
</reference>
<dbReference type="GO" id="GO:0006355">
    <property type="term" value="P:regulation of DNA-templated transcription"/>
    <property type="evidence" value="ECO:0007669"/>
    <property type="project" value="InterPro"/>
</dbReference>
<feature type="repeat" description="TPR" evidence="3">
    <location>
        <begin position="855"/>
        <end position="888"/>
    </location>
</feature>
<dbReference type="InterPro" id="IPR041617">
    <property type="entry name" value="TPR_MalT"/>
</dbReference>
<sequence>MNVEFFESKLRVPYYTPYLNRERLFSLIEKNLERSLICVTSDGGYGKTTLISSFIKENDLPAIWYQLSHLDSAPQTFLSYFKTAILRHISGDYNVYDISIEDLEVELNRISTILSTWPNKLIIVLDNYQSINECDEIESMLATLIRHASPNVTFIITSRVRPNLNLVHLKLQNRLVELGTHQLSFTKEEIKRFFVHLHNIDLQSDEIDLIYHKTKGWAASLQLLQDLIKDMEISDRPLFWIKFRGTPDIYDYLGSEILASQTEEIKSFLYKTCLFTELNADTINQFLEITNAEQILKHLLENHLFIYKNELGSIKYHSIFRSFLYKKLSEYFLKSDIDTFHRRISYIYEQKREYFLAFVHSIAGMDYLLGAKLMTNMRRQYESSQFLTLMDGLLEEISPEGSSTASIILYLVRCMPLEINKDLIKPLEKKIEDTKKTNSLLLADLQHLLGGLYFYTGDIEKSEQLCSDSLLHAIKNKDHELISINLSLRALISLYKGQFDKAIQFSKQALSYPDKNSNFHPHHMATWILSEVYLEQNELSKGEHLLTETFKLSGQRHDCSIIYPYCSMGKYYRIKGNYKESLEWMKKAEALALEFNIEYDLGWIYFQLSLTHMKLKDFVEAELCLSKSRSYLTHADYLTCTVKIAQIKVYQALGNLTLAKELQNQLKHTMEEKNYFWLMQEQLIVSATEIKRDKDYKLYLHTLGNFEIKYEDKPISLKRKSSLQILQFLIANRHKKINKDSLIDQVFPEGTFESVKNQFYVSLSDLRKSIEPDLKSRKDSSFIRRDMEHYSFCLDHIYLDVDEFIQLTKQKYVSKVERIKQLKEAEKLYRGDFFEGYPYHEFLEEERENLRLLYLTTLQELADYYWEIEDYKAGIEYYEKIIKKEPYNETIYVDYIERLLKRNFFLQAKKVFEQYKNYIENELGIPVDEKVQGLFRKYTHSSK</sequence>
<dbReference type="InterPro" id="IPR011990">
    <property type="entry name" value="TPR-like_helical_dom_sf"/>
</dbReference>
<keyword evidence="2" id="KW-0804">Transcription</keyword>
<dbReference type="InterPro" id="IPR051677">
    <property type="entry name" value="AfsR-DnrI-RedD_regulator"/>
</dbReference>
<dbReference type="SMART" id="SM01043">
    <property type="entry name" value="BTAD"/>
    <property type="match status" value="1"/>
</dbReference>
<keyword evidence="3" id="KW-0802">TPR repeat</keyword>
<protein>
    <recommendedName>
        <fullName evidence="4">Bacterial transcriptional activator domain-containing protein</fullName>
    </recommendedName>
</protein>
<dbReference type="InterPro" id="IPR005158">
    <property type="entry name" value="BTAD"/>
</dbReference>
<dbReference type="InterPro" id="IPR027417">
    <property type="entry name" value="P-loop_NTPase"/>
</dbReference>
<dbReference type="PANTHER" id="PTHR35807:SF2">
    <property type="entry name" value="TRANSCRIPTIONAL ACTIVATOR DOMAIN"/>
    <property type="match status" value="1"/>
</dbReference>
<keyword evidence="1" id="KW-0805">Transcription regulation</keyword>
<organism evidence="5 6">
    <name type="scientific">Robertmurraya kyonggiensis</name>
    <dbReference type="NCBI Taxonomy" id="1037680"/>
    <lineage>
        <taxon>Bacteria</taxon>
        <taxon>Bacillati</taxon>
        <taxon>Bacillota</taxon>
        <taxon>Bacilli</taxon>
        <taxon>Bacillales</taxon>
        <taxon>Bacillaceae</taxon>
        <taxon>Robertmurraya</taxon>
    </lineage>
</organism>
<dbReference type="InterPro" id="IPR036388">
    <property type="entry name" value="WH-like_DNA-bd_sf"/>
</dbReference>
<dbReference type="Proteomes" id="UP000307756">
    <property type="component" value="Unassembled WGS sequence"/>
</dbReference>
<proteinExistence type="predicted"/>
<dbReference type="Pfam" id="PF25873">
    <property type="entry name" value="WHD_MalT"/>
    <property type="match status" value="1"/>
</dbReference>
<evidence type="ECO:0000313" key="5">
    <source>
        <dbReference type="EMBL" id="TKC16404.1"/>
    </source>
</evidence>
<dbReference type="SUPFAM" id="SSF46894">
    <property type="entry name" value="C-terminal effector domain of the bipartite response regulators"/>
    <property type="match status" value="1"/>
</dbReference>
<evidence type="ECO:0000256" key="1">
    <source>
        <dbReference type="ARBA" id="ARBA00023015"/>
    </source>
</evidence>
<evidence type="ECO:0000259" key="4">
    <source>
        <dbReference type="SMART" id="SM01043"/>
    </source>
</evidence>
<dbReference type="Gene3D" id="3.40.50.300">
    <property type="entry name" value="P-loop containing nucleotide triphosphate hydrolases"/>
    <property type="match status" value="1"/>
</dbReference>
<dbReference type="SUPFAM" id="SSF48452">
    <property type="entry name" value="TPR-like"/>
    <property type="match status" value="2"/>
</dbReference>
<evidence type="ECO:0000256" key="2">
    <source>
        <dbReference type="ARBA" id="ARBA00023163"/>
    </source>
</evidence>
<dbReference type="InterPro" id="IPR059106">
    <property type="entry name" value="WHD_MalT"/>
</dbReference>
<dbReference type="SUPFAM" id="SSF52540">
    <property type="entry name" value="P-loop containing nucleoside triphosphate hydrolases"/>
    <property type="match status" value="1"/>
</dbReference>
<dbReference type="PANTHER" id="PTHR35807">
    <property type="entry name" value="TRANSCRIPTIONAL REGULATOR REDD-RELATED"/>
    <property type="match status" value="1"/>
</dbReference>
<evidence type="ECO:0000313" key="6">
    <source>
        <dbReference type="Proteomes" id="UP000307756"/>
    </source>
</evidence>
<dbReference type="PROSITE" id="PS50005">
    <property type="entry name" value="TPR"/>
    <property type="match status" value="1"/>
</dbReference>
<dbReference type="Gene3D" id="1.10.10.10">
    <property type="entry name" value="Winged helix-like DNA-binding domain superfamily/Winged helix DNA-binding domain"/>
    <property type="match status" value="1"/>
</dbReference>
<dbReference type="Pfam" id="PF03704">
    <property type="entry name" value="BTAD"/>
    <property type="match status" value="1"/>
</dbReference>
<dbReference type="EMBL" id="SWBM01000003">
    <property type="protein sequence ID" value="TKC16404.1"/>
    <property type="molecule type" value="Genomic_DNA"/>
</dbReference>
<dbReference type="InterPro" id="IPR016032">
    <property type="entry name" value="Sig_transdc_resp-reg_C-effctor"/>
</dbReference>
<keyword evidence="6" id="KW-1185">Reference proteome</keyword>
<dbReference type="SMART" id="SM00028">
    <property type="entry name" value="TPR"/>
    <property type="match status" value="5"/>
</dbReference>
<gene>
    <name evidence="5" type="ORF">FA727_15775</name>
</gene>
<dbReference type="AlphaFoldDB" id="A0A4U1D2V6"/>
<dbReference type="Pfam" id="PF17874">
    <property type="entry name" value="TPR_MalT"/>
    <property type="match status" value="1"/>
</dbReference>
<evidence type="ECO:0000256" key="3">
    <source>
        <dbReference type="PROSITE-ProRule" id="PRU00339"/>
    </source>
</evidence>
<dbReference type="GO" id="GO:0003677">
    <property type="term" value="F:DNA binding"/>
    <property type="evidence" value="ECO:0007669"/>
    <property type="project" value="InterPro"/>
</dbReference>
<dbReference type="InterPro" id="IPR019734">
    <property type="entry name" value="TPR_rpt"/>
</dbReference>
<comment type="caution">
    <text evidence="5">The sequence shown here is derived from an EMBL/GenBank/DDBJ whole genome shotgun (WGS) entry which is preliminary data.</text>
</comment>
<dbReference type="Gene3D" id="1.25.40.10">
    <property type="entry name" value="Tetratricopeptide repeat domain"/>
    <property type="match status" value="2"/>
</dbReference>